<feature type="non-terminal residue" evidence="1">
    <location>
        <position position="1"/>
    </location>
</feature>
<proteinExistence type="predicted"/>
<comment type="caution">
    <text evidence="1">The sequence shown here is derived from an EMBL/GenBank/DDBJ whole genome shotgun (WGS) entry which is preliminary data.</text>
</comment>
<evidence type="ECO:0000313" key="2">
    <source>
        <dbReference type="Proteomes" id="UP001186974"/>
    </source>
</evidence>
<evidence type="ECO:0000313" key="1">
    <source>
        <dbReference type="EMBL" id="KAK3044331.1"/>
    </source>
</evidence>
<dbReference type="EMBL" id="JAWDJW010012091">
    <property type="protein sequence ID" value="KAK3044331.1"/>
    <property type="molecule type" value="Genomic_DNA"/>
</dbReference>
<dbReference type="Proteomes" id="UP001186974">
    <property type="component" value="Unassembled WGS sequence"/>
</dbReference>
<accession>A0ACC3CTK9</accession>
<name>A0ACC3CTK9_9PEZI</name>
<organism evidence="1 2">
    <name type="scientific">Coniosporium uncinatum</name>
    <dbReference type="NCBI Taxonomy" id="93489"/>
    <lineage>
        <taxon>Eukaryota</taxon>
        <taxon>Fungi</taxon>
        <taxon>Dikarya</taxon>
        <taxon>Ascomycota</taxon>
        <taxon>Pezizomycotina</taxon>
        <taxon>Dothideomycetes</taxon>
        <taxon>Dothideomycetes incertae sedis</taxon>
        <taxon>Coniosporium</taxon>
    </lineage>
</organism>
<protein>
    <submittedName>
        <fullName evidence="1">Uncharacterized protein</fullName>
    </submittedName>
</protein>
<gene>
    <name evidence="1" type="ORF">LTS18_001563</name>
</gene>
<reference evidence="1" key="1">
    <citation type="submission" date="2024-09" db="EMBL/GenBank/DDBJ databases">
        <title>Black Yeasts Isolated from many extreme environments.</title>
        <authorList>
            <person name="Coleine C."/>
            <person name="Stajich J.E."/>
            <person name="Selbmann L."/>
        </authorList>
    </citation>
    <scope>NUCLEOTIDE SEQUENCE</scope>
    <source>
        <strain evidence="1">CCFEE 5737</strain>
    </source>
</reference>
<keyword evidence="2" id="KW-1185">Reference proteome</keyword>
<feature type="non-terminal residue" evidence="1">
    <location>
        <position position="328"/>
    </location>
</feature>
<sequence>SGLWMYSIDEVQDALGNIINYRSEDGLLSSDLQKAFTVHERPKANLDGCDSQRPLRAAKGDKTQFPLRFSSTAGSPLKDDPHIVEYIFTPESELMPGNEHKSDPQTIREKLRNTRHKPSIGRAGLYSIKSISTEFCPGEVMEPATCLLINPPEPALSITSEEVKGKCAGNPVGLNVALNLIGTPPFQVSYKMERRGSKEVVIHKKQVNGLRGQIELVPQQAGHYTYTFTEVSDSIYNSHSLKAGHLVLEQDVKPSASAHFVGAMPKTACIDESVNLRAHLQGDRPWKLQYELVHKGKRSTHVIDNIENHEVTIETSELASGGEYSLNL</sequence>